<evidence type="ECO:0008006" key="4">
    <source>
        <dbReference type="Google" id="ProtNLM"/>
    </source>
</evidence>
<organism evidence="2 3">
    <name type="scientific">Ceratodon purpureus</name>
    <name type="common">Fire moss</name>
    <name type="synonym">Dicranum purpureum</name>
    <dbReference type="NCBI Taxonomy" id="3225"/>
    <lineage>
        <taxon>Eukaryota</taxon>
        <taxon>Viridiplantae</taxon>
        <taxon>Streptophyta</taxon>
        <taxon>Embryophyta</taxon>
        <taxon>Bryophyta</taxon>
        <taxon>Bryophytina</taxon>
        <taxon>Bryopsida</taxon>
        <taxon>Dicranidae</taxon>
        <taxon>Pseudoditrichales</taxon>
        <taxon>Ditrichaceae</taxon>
        <taxon>Ceratodon</taxon>
    </lineage>
</organism>
<accession>A0A8T0HRB0</accession>
<evidence type="ECO:0000313" key="2">
    <source>
        <dbReference type="EMBL" id="KAG0573376.1"/>
    </source>
</evidence>
<keyword evidence="3" id="KW-1185">Reference proteome</keyword>
<gene>
    <name evidence="2" type="ORF">KC19_VG173100</name>
</gene>
<feature type="signal peptide" evidence="1">
    <location>
        <begin position="1"/>
        <end position="26"/>
    </location>
</feature>
<feature type="chain" id="PRO_5035810081" description="Secreted protein" evidence="1">
    <location>
        <begin position="27"/>
        <end position="122"/>
    </location>
</feature>
<name>A0A8T0HRB0_CERPU</name>
<reference evidence="2" key="1">
    <citation type="submission" date="2020-06" db="EMBL/GenBank/DDBJ databases">
        <title>WGS assembly of Ceratodon purpureus strain R40.</title>
        <authorList>
            <person name="Carey S.B."/>
            <person name="Jenkins J."/>
            <person name="Shu S."/>
            <person name="Lovell J.T."/>
            <person name="Sreedasyam A."/>
            <person name="Maumus F."/>
            <person name="Tiley G.P."/>
            <person name="Fernandez-Pozo N."/>
            <person name="Barry K."/>
            <person name="Chen C."/>
            <person name="Wang M."/>
            <person name="Lipzen A."/>
            <person name="Daum C."/>
            <person name="Saski C.A."/>
            <person name="Payton A.C."/>
            <person name="Mcbreen J.C."/>
            <person name="Conrad R.E."/>
            <person name="Kollar L.M."/>
            <person name="Olsson S."/>
            <person name="Huttunen S."/>
            <person name="Landis J.B."/>
            <person name="Wickett N.J."/>
            <person name="Johnson M.G."/>
            <person name="Rensing S.A."/>
            <person name="Grimwood J."/>
            <person name="Schmutz J."/>
            <person name="Mcdaniel S.F."/>
        </authorList>
    </citation>
    <scope>NUCLEOTIDE SEQUENCE</scope>
    <source>
        <strain evidence="2">R40</strain>
    </source>
</reference>
<dbReference type="AlphaFoldDB" id="A0A8T0HRB0"/>
<comment type="caution">
    <text evidence="2">The sequence shown here is derived from an EMBL/GenBank/DDBJ whole genome shotgun (WGS) entry which is preliminary data.</text>
</comment>
<sequence>MLTIDVPVAASYLCLTTALWLGSAASKPALMQVLPNPNILQLILPRRRSFGCAGFSLASGATSLTPRPYTATINPPYVWCGTQSTIAALNTSTSPITSSVSIRRVAPSTSLTRPPTISSMTS</sequence>
<protein>
    <recommendedName>
        <fullName evidence="4">Secreted protein</fullName>
    </recommendedName>
</protein>
<proteinExistence type="predicted"/>
<evidence type="ECO:0000313" key="3">
    <source>
        <dbReference type="Proteomes" id="UP000822688"/>
    </source>
</evidence>
<dbReference type="Proteomes" id="UP000822688">
    <property type="component" value="Chromosome V"/>
</dbReference>
<keyword evidence="1" id="KW-0732">Signal</keyword>
<dbReference type="EMBL" id="CM026426">
    <property type="protein sequence ID" value="KAG0573376.1"/>
    <property type="molecule type" value="Genomic_DNA"/>
</dbReference>
<evidence type="ECO:0000256" key="1">
    <source>
        <dbReference type="SAM" id="SignalP"/>
    </source>
</evidence>